<gene>
    <name evidence="1" type="ORF">LTR24_010310</name>
</gene>
<evidence type="ECO:0000313" key="2">
    <source>
        <dbReference type="Proteomes" id="UP001345013"/>
    </source>
</evidence>
<dbReference type="EMBL" id="JAVRRG010000303">
    <property type="protein sequence ID" value="KAK5073371.1"/>
    <property type="molecule type" value="Genomic_DNA"/>
</dbReference>
<dbReference type="PANTHER" id="PTHR10039">
    <property type="entry name" value="AMELOGENIN"/>
    <property type="match status" value="1"/>
</dbReference>
<name>A0ABR0JUB4_9EURO</name>
<evidence type="ECO:0000313" key="1">
    <source>
        <dbReference type="EMBL" id="KAK5073371.1"/>
    </source>
</evidence>
<organism evidence="1 2">
    <name type="scientific">Lithohypha guttulata</name>
    <dbReference type="NCBI Taxonomy" id="1690604"/>
    <lineage>
        <taxon>Eukaryota</taxon>
        <taxon>Fungi</taxon>
        <taxon>Dikarya</taxon>
        <taxon>Ascomycota</taxon>
        <taxon>Pezizomycotina</taxon>
        <taxon>Eurotiomycetes</taxon>
        <taxon>Chaetothyriomycetidae</taxon>
        <taxon>Chaetothyriales</taxon>
        <taxon>Trichomeriaceae</taxon>
        <taxon>Lithohypha</taxon>
    </lineage>
</organism>
<reference evidence="1 2" key="1">
    <citation type="submission" date="2023-08" db="EMBL/GenBank/DDBJ databases">
        <title>Black Yeasts Isolated from many extreme environments.</title>
        <authorList>
            <person name="Coleine C."/>
            <person name="Stajich J.E."/>
            <person name="Selbmann L."/>
        </authorList>
    </citation>
    <scope>NUCLEOTIDE SEQUENCE [LARGE SCALE GENOMIC DNA]</scope>
    <source>
        <strain evidence="1 2">CCFEE 5885</strain>
    </source>
</reference>
<keyword evidence="2" id="KW-1185">Reference proteome</keyword>
<dbReference type="PANTHER" id="PTHR10039:SF5">
    <property type="entry name" value="NACHT DOMAIN-CONTAINING PROTEIN"/>
    <property type="match status" value="1"/>
</dbReference>
<sequence>MKIPDITKRLEDQTILRDELARDSVESHMDLIADLIVGSGVKVCAFVDGLDEYEGDLWSLCSTLESLHSRTGIKMCLASRPEPAFEATYSESASITMQDHNRGSIKVYTRSKVAKFTTQHPFVQGLFPEELLDLVVEKAQGVILWARLVVEEMIKSCEEDTSSTDLYAFLETLPTELGKLYERILGKSNQKYQAQAALVLHLLNEADGSLPAFVLYQAWNYLDVNVSRTIKNTGEVDPKIYSVTIKALLGNLIEFVPPRPDTLRINIIHKPLSAYLAQTRWIMTRLSPAFLRVYPNDFWARFASDMVKQACQDSVVDITSTVDKLQETVRAAAQRHEAWLIAHHRINGAELHALFRDGIYAAEHMCSISQDWKPWGDLLLYTIDHWFDITASSSLNASKFPDQAEDLALLHLLYCIYCSGATGENLWVWKRVLRLHESRVLSLILQLYHGESQSAMNTLEERQREGLSVAVLEDLYDVALVSDRPGKPTPAFLTFLQVKFAIYVDVRHLCSLETMLYRGSLTLQHQMSHRLASTPWTIAHDKDCPYHHRDTKLFLQMGLSLNEPLYGNERSLLHEILEHAFRCFDVNDAKHMFATAAACGATPSLKGQAKNDLYIFARNQLKRAKLSKLKRFLGSNNDEHTRTPEKIQFLEAVVKVLKQYSANGGRWPGDLQAVLKARLWT</sequence>
<dbReference type="Proteomes" id="UP001345013">
    <property type="component" value="Unassembled WGS sequence"/>
</dbReference>
<comment type="caution">
    <text evidence="1">The sequence shown here is derived from an EMBL/GenBank/DDBJ whole genome shotgun (WGS) entry which is preliminary data.</text>
</comment>
<protein>
    <submittedName>
        <fullName evidence="1">Uncharacterized protein</fullName>
    </submittedName>
</protein>
<proteinExistence type="predicted"/>
<accession>A0ABR0JUB4</accession>